<feature type="transmembrane region" description="Helical" evidence="5">
    <location>
        <begin position="343"/>
        <end position="368"/>
    </location>
</feature>
<reference evidence="6" key="2">
    <citation type="submission" date="2023-06" db="EMBL/GenBank/DDBJ databases">
        <authorList>
            <consortium name="Lawrence Berkeley National Laboratory"/>
            <person name="Haridas S."/>
            <person name="Hensen N."/>
            <person name="Bonometti L."/>
            <person name="Westerberg I."/>
            <person name="Brannstrom I.O."/>
            <person name="Guillou S."/>
            <person name="Cros-Aarteil S."/>
            <person name="Calhoun S."/>
            <person name="Kuo A."/>
            <person name="Mondo S."/>
            <person name="Pangilinan J."/>
            <person name="Riley R."/>
            <person name="Labutti K."/>
            <person name="Andreopoulos B."/>
            <person name="Lipzen A."/>
            <person name="Chen C."/>
            <person name="Yanf M."/>
            <person name="Daum C."/>
            <person name="Ng V."/>
            <person name="Clum A."/>
            <person name="Steindorff A."/>
            <person name="Ohm R."/>
            <person name="Martin F."/>
            <person name="Silar P."/>
            <person name="Natvig D."/>
            <person name="Lalanne C."/>
            <person name="Gautier V."/>
            <person name="Ament-Velasquez S.L."/>
            <person name="Kruys A."/>
            <person name="Hutchinson M.I."/>
            <person name="Powell A.J."/>
            <person name="Barry K."/>
            <person name="Miller A.N."/>
            <person name="Grigoriev I.V."/>
            <person name="Debuchy R."/>
            <person name="Gladieux P."/>
            <person name="Thoren M.H."/>
            <person name="Johannesson H."/>
        </authorList>
    </citation>
    <scope>NUCLEOTIDE SEQUENCE</scope>
    <source>
        <strain evidence="6">CBS 958.72</strain>
    </source>
</reference>
<keyword evidence="7" id="KW-1185">Reference proteome</keyword>
<dbReference type="PANTHER" id="PTHR23502">
    <property type="entry name" value="MAJOR FACILITATOR SUPERFAMILY"/>
    <property type="match status" value="1"/>
</dbReference>
<proteinExistence type="predicted"/>
<feature type="transmembrane region" description="Helical" evidence="5">
    <location>
        <begin position="233"/>
        <end position="255"/>
    </location>
</feature>
<feature type="transmembrane region" description="Helical" evidence="5">
    <location>
        <begin position="375"/>
        <end position="395"/>
    </location>
</feature>
<feature type="transmembrane region" description="Helical" evidence="5">
    <location>
        <begin position="407"/>
        <end position="431"/>
    </location>
</feature>
<dbReference type="AlphaFoldDB" id="A0AAE0KG93"/>
<protein>
    <submittedName>
        <fullName evidence="6">Major facilitator superfamily transporter</fullName>
    </submittedName>
</protein>
<comment type="subcellular location">
    <subcellularLocation>
        <location evidence="1">Membrane</location>
        <topology evidence="1">Multi-pass membrane protein</topology>
    </subcellularLocation>
</comment>
<keyword evidence="2 5" id="KW-0812">Transmembrane</keyword>
<dbReference type="SUPFAM" id="SSF103473">
    <property type="entry name" value="MFS general substrate transporter"/>
    <property type="match status" value="1"/>
</dbReference>
<feature type="transmembrane region" description="Helical" evidence="5">
    <location>
        <begin position="118"/>
        <end position="137"/>
    </location>
</feature>
<evidence type="ECO:0000256" key="2">
    <source>
        <dbReference type="ARBA" id="ARBA00022692"/>
    </source>
</evidence>
<dbReference type="EMBL" id="JAULSN010000003">
    <property type="protein sequence ID" value="KAK3375921.1"/>
    <property type="molecule type" value="Genomic_DNA"/>
</dbReference>
<feature type="transmembrane region" description="Helical" evidence="5">
    <location>
        <begin position="143"/>
        <end position="163"/>
    </location>
</feature>
<dbReference type="GO" id="GO:0022857">
    <property type="term" value="F:transmembrane transporter activity"/>
    <property type="evidence" value="ECO:0007669"/>
    <property type="project" value="TreeGrafter"/>
</dbReference>
<keyword evidence="3 5" id="KW-1133">Transmembrane helix</keyword>
<comment type="caution">
    <text evidence="6">The sequence shown here is derived from an EMBL/GenBank/DDBJ whole genome shotgun (WGS) entry which is preliminary data.</text>
</comment>
<evidence type="ECO:0000256" key="4">
    <source>
        <dbReference type="ARBA" id="ARBA00023136"/>
    </source>
</evidence>
<dbReference type="GO" id="GO:0005886">
    <property type="term" value="C:plasma membrane"/>
    <property type="evidence" value="ECO:0007669"/>
    <property type="project" value="TreeGrafter"/>
</dbReference>
<dbReference type="Proteomes" id="UP001287356">
    <property type="component" value="Unassembled WGS sequence"/>
</dbReference>
<feature type="transmembrane region" description="Helical" evidence="5">
    <location>
        <begin position="23"/>
        <end position="46"/>
    </location>
</feature>
<feature type="transmembrane region" description="Helical" evidence="5">
    <location>
        <begin position="275"/>
        <end position="295"/>
    </location>
</feature>
<evidence type="ECO:0000256" key="3">
    <source>
        <dbReference type="ARBA" id="ARBA00022989"/>
    </source>
</evidence>
<evidence type="ECO:0000256" key="1">
    <source>
        <dbReference type="ARBA" id="ARBA00004141"/>
    </source>
</evidence>
<reference evidence="6" key="1">
    <citation type="journal article" date="2023" name="Mol. Phylogenet. Evol.">
        <title>Genome-scale phylogeny and comparative genomics of the fungal order Sordariales.</title>
        <authorList>
            <person name="Hensen N."/>
            <person name="Bonometti L."/>
            <person name="Westerberg I."/>
            <person name="Brannstrom I.O."/>
            <person name="Guillou S."/>
            <person name="Cros-Aarteil S."/>
            <person name="Calhoun S."/>
            <person name="Haridas S."/>
            <person name="Kuo A."/>
            <person name="Mondo S."/>
            <person name="Pangilinan J."/>
            <person name="Riley R."/>
            <person name="LaButti K."/>
            <person name="Andreopoulos B."/>
            <person name="Lipzen A."/>
            <person name="Chen C."/>
            <person name="Yan M."/>
            <person name="Daum C."/>
            <person name="Ng V."/>
            <person name="Clum A."/>
            <person name="Steindorff A."/>
            <person name="Ohm R.A."/>
            <person name="Martin F."/>
            <person name="Silar P."/>
            <person name="Natvig D.O."/>
            <person name="Lalanne C."/>
            <person name="Gautier V."/>
            <person name="Ament-Velasquez S.L."/>
            <person name="Kruys A."/>
            <person name="Hutchinson M.I."/>
            <person name="Powell A.J."/>
            <person name="Barry K."/>
            <person name="Miller A.N."/>
            <person name="Grigoriev I.V."/>
            <person name="Debuchy R."/>
            <person name="Gladieux P."/>
            <person name="Hiltunen Thoren M."/>
            <person name="Johannesson H."/>
        </authorList>
    </citation>
    <scope>NUCLEOTIDE SEQUENCE</scope>
    <source>
        <strain evidence="6">CBS 958.72</strain>
    </source>
</reference>
<feature type="transmembrane region" description="Helical" evidence="5">
    <location>
        <begin position="316"/>
        <end position="337"/>
    </location>
</feature>
<accession>A0AAE0KG93</accession>
<evidence type="ECO:0000256" key="5">
    <source>
        <dbReference type="SAM" id="Phobius"/>
    </source>
</evidence>
<dbReference type="Gene3D" id="1.20.1720.10">
    <property type="entry name" value="Multidrug resistance protein D"/>
    <property type="match status" value="1"/>
</dbReference>
<dbReference type="PANTHER" id="PTHR23502:SF164">
    <property type="entry name" value="MAJOR FACILITATOR SUPERFAMILY (MFS) PROFILE DOMAIN-CONTAINING PROTEIN"/>
    <property type="match status" value="1"/>
</dbReference>
<evidence type="ECO:0000313" key="6">
    <source>
        <dbReference type="EMBL" id="KAK3375921.1"/>
    </source>
</evidence>
<name>A0AAE0KG93_9PEZI</name>
<organism evidence="6 7">
    <name type="scientific">Lasiosphaeria ovina</name>
    <dbReference type="NCBI Taxonomy" id="92902"/>
    <lineage>
        <taxon>Eukaryota</taxon>
        <taxon>Fungi</taxon>
        <taxon>Dikarya</taxon>
        <taxon>Ascomycota</taxon>
        <taxon>Pezizomycotina</taxon>
        <taxon>Sordariomycetes</taxon>
        <taxon>Sordariomycetidae</taxon>
        <taxon>Sordariales</taxon>
        <taxon>Lasiosphaeriaceae</taxon>
        <taxon>Lasiosphaeria</taxon>
    </lineage>
</organism>
<dbReference type="InterPro" id="IPR036259">
    <property type="entry name" value="MFS_trans_sf"/>
</dbReference>
<sequence>MFILPYLISSAYFWRLLPPLPRLALSLALSAKVIIESPIPVFLLFYSGVDVRILNTADFQEISGGSATGVNPLAILPEGPIPADIGKVSLLATLPLLSNDIASYLPVPLSISVGRRPVLLFAGACACAGGFWAAASSSLDSHLAARAVQGLGVVAWLLLLVFLPETRWMRSKKELSTISYPYKLYPLKPGQNRLELDYVTYSAPTIWTYVGFFQTSFEWKEAGLSMLDALRTAFFPAVVWATVANSIFVVANSAAQQIGPFALPAQGWQFQWTGLSVLPFIAATGLVYLFGGPIAERIANSVACSNGGSREPEHHLLNMAAPLVFGIAGAFVFGWAGKTNGHWALVLAGSFMIIFGFLVAMSILNVFIVKSYPMWAGLVLVNVSSIRIIAGFFLSSKSTEWISEKGFLNTFALYGEVMIVASLGVPVLYFFGKRIRQWTGGHVPDDRREAATSELINEKQTRL</sequence>
<gene>
    <name evidence="6" type="ORF">B0T24DRAFT_572371</name>
</gene>
<keyword evidence="4 5" id="KW-0472">Membrane</keyword>
<evidence type="ECO:0000313" key="7">
    <source>
        <dbReference type="Proteomes" id="UP001287356"/>
    </source>
</evidence>